<dbReference type="OrthoDB" id="6436704at2759"/>
<dbReference type="EMBL" id="BMAO01020107">
    <property type="protein sequence ID" value="GFQ65054.1"/>
    <property type="molecule type" value="Genomic_DNA"/>
</dbReference>
<dbReference type="Proteomes" id="UP000887116">
    <property type="component" value="Unassembled WGS sequence"/>
</dbReference>
<reference evidence="1" key="1">
    <citation type="submission" date="2020-07" db="EMBL/GenBank/DDBJ databases">
        <title>Multicomponent nature underlies the extraordinary mechanical properties of spider dragline silk.</title>
        <authorList>
            <person name="Kono N."/>
            <person name="Nakamura H."/>
            <person name="Mori M."/>
            <person name="Yoshida Y."/>
            <person name="Ohtoshi R."/>
            <person name="Malay A.D."/>
            <person name="Moran D.A.P."/>
            <person name="Tomita M."/>
            <person name="Numata K."/>
            <person name="Arakawa K."/>
        </authorList>
    </citation>
    <scope>NUCLEOTIDE SEQUENCE</scope>
</reference>
<comment type="caution">
    <text evidence="1">The sequence shown here is derived from an EMBL/GenBank/DDBJ whole genome shotgun (WGS) entry which is preliminary data.</text>
</comment>
<proteinExistence type="predicted"/>
<accession>A0A8X6EZE0</accession>
<name>A0A8X6EZE0_TRICU</name>
<dbReference type="AlphaFoldDB" id="A0A8X6EZE0"/>
<sequence length="144" mass="16604">MRDKFTKLQSVSLDIKVLDEKTLDLSAEDGKVLESDIANEIENREVYPDDFITLSRQVSERLPISDEIDVGIKSNWGSSVSRDGIIQYRLPKIELKKFDGELINWLPFGSQFEKIHNNPDLYEGDKFSYLIQCMKPGSRAREFT</sequence>
<protein>
    <submittedName>
        <fullName evidence="1">Integrase_H2C2 domain-containing protein</fullName>
    </submittedName>
</protein>
<evidence type="ECO:0000313" key="2">
    <source>
        <dbReference type="Proteomes" id="UP000887116"/>
    </source>
</evidence>
<organism evidence="1 2">
    <name type="scientific">Trichonephila clavata</name>
    <name type="common">Joro spider</name>
    <name type="synonym">Nephila clavata</name>
    <dbReference type="NCBI Taxonomy" id="2740835"/>
    <lineage>
        <taxon>Eukaryota</taxon>
        <taxon>Metazoa</taxon>
        <taxon>Ecdysozoa</taxon>
        <taxon>Arthropoda</taxon>
        <taxon>Chelicerata</taxon>
        <taxon>Arachnida</taxon>
        <taxon>Araneae</taxon>
        <taxon>Araneomorphae</taxon>
        <taxon>Entelegynae</taxon>
        <taxon>Araneoidea</taxon>
        <taxon>Nephilidae</taxon>
        <taxon>Trichonephila</taxon>
    </lineage>
</organism>
<gene>
    <name evidence="1" type="primary">AVEN_127495_1</name>
    <name evidence="1" type="ORF">TNCT_554241</name>
</gene>
<keyword evidence="2" id="KW-1185">Reference proteome</keyword>
<evidence type="ECO:0000313" key="1">
    <source>
        <dbReference type="EMBL" id="GFQ65054.1"/>
    </source>
</evidence>